<protein>
    <submittedName>
        <fullName evidence="2">Tail protein</fullName>
    </submittedName>
</protein>
<evidence type="ECO:0000256" key="1">
    <source>
        <dbReference type="SAM" id="MobiDB-lite"/>
    </source>
</evidence>
<sequence length="434" mass="47983">MDPRKATASVSYNGKRIDTKLAEYLQSFSYTDVASGESDSLSLNINDRDRKWIKSWFPSKGDTMAATIIMKNWSKEGDTQKLSCGSFVIDDFSFSGTPVKLKLEALALPADSSFKETQRTKTYEKTTLENIGQEVAKRAGIKLYYEAPRIPIEKVEQSEKDDCSFYNELVKLYGFAMKIYKNKIVVFNEATYEKKKSVATLTEQNIEPNWSWNTKLCRTYTGAKYEYTNNDKNQTIKVEVGGGNRILKVTDAASNASEAERITLAKINEANKGDTTMSVTMTRANRKIIATSCVTIKGFGKLDGKYYVEKVTWDIGSGCKQKLDLRRVADRFTDAKSSTKAVAKKSKTETKSSTATTTATKSTGTQTPVKGGKYTLTTTKKGYYTAAEALAGKVTGGHPTGTRRPGTYTIFNISQGMLNLTTKAGVPGSWINPN</sequence>
<feature type="region of interest" description="Disordered" evidence="1">
    <location>
        <begin position="346"/>
        <end position="367"/>
    </location>
</feature>
<organism evidence="2">
    <name type="scientific">Caudovirales sp. ct0YK8</name>
    <dbReference type="NCBI Taxonomy" id="2826764"/>
    <lineage>
        <taxon>Viruses</taxon>
        <taxon>Duplodnaviria</taxon>
        <taxon>Heunggongvirae</taxon>
        <taxon>Uroviricota</taxon>
        <taxon>Caudoviricetes</taxon>
    </lineage>
</organism>
<evidence type="ECO:0000313" key="2">
    <source>
        <dbReference type="EMBL" id="DAD96679.1"/>
    </source>
</evidence>
<dbReference type="EMBL" id="BK015222">
    <property type="protein sequence ID" value="DAD96679.1"/>
    <property type="molecule type" value="Genomic_DNA"/>
</dbReference>
<reference evidence="2" key="1">
    <citation type="journal article" date="2021" name="Proc. Natl. Acad. Sci. U.S.A.">
        <title>A Catalog of Tens of Thousands of Viruses from Human Metagenomes Reveals Hidden Associations with Chronic Diseases.</title>
        <authorList>
            <person name="Tisza M.J."/>
            <person name="Buck C.B."/>
        </authorList>
    </citation>
    <scope>NUCLEOTIDE SEQUENCE</scope>
    <source>
        <strain evidence="2">Ct0YK8</strain>
    </source>
</reference>
<dbReference type="SUPFAM" id="SSF69279">
    <property type="entry name" value="Phage tail proteins"/>
    <property type="match status" value="1"/>
</dbReference>
<accession>A0A8S5NQP3</accession>
<feature type="compositionally biased region" description="Low complexity" evidence="1">
    <location>
        <begin position="351"/>
        <end position="367"/>
    </location>
</feature>
<name>A0A8S5NQP3_9CAUD</name>
<proteinExistence type="predicted"/>